<keyword evidence="6" id="KW-0406">Ion transport</keyword>
<comment type="subunit">
    <text evidence="6">Homoheptamer.</text>
</comment>
<evidence type="ECO:0000256" key="1">
    <source>
        <dbReference type="ARBA" id="ARBA00004651"/>
    </source>
</evidence>
<dbReference type="SUPFAM" id="SSF82689">
    <property type="entry name" value="Mechanosensitive channel protein MscS (YggB), C-terminal domain"/>
    <property type="match status" value="1"/>
</dbReference>
<dbReference type="RefSeq" id="WP_043752562.1">
    <property type="nucleotide sequence ID" value="NZ_AQQX01000010.1"/>
</dbReference>
<gene>
    <name evidence="10" type="ORF">ATO9_18180</name>
</gene>
<evidence type="ECO:0000259" key="9">
    <source>
        <dbReference type="PROSITE" id="PS50914"/>
    </source>
</evidence>
<feature type="transmembrane region" description="Helical" evidence="6">
    <location>
        <begin position="125"/>
        <end position="150"/>
    </location>
</feature>
<keyword evidence="6" id="KW-0407">Ion channel</keyword>
<dbReference type="InterPro" id="IPR011066">
    <property type="entry name" value="MscS_channel_C_sf"/>
</dbReference>
<dbReference type="EMBL" id="AQQX01000010">
    <property type="protein sequence ID" value="KGM47548.1"/>
    <property type="molecule type" value="Genomic_DNA"/>
</dbReference>
<keyword evidence="6" id="KW-0813">Transport</keyword>
<dbReference type="Pfam" id="PF00924">
    <property type="entry name" value="MS_channel_2nd"/>
    <property type="match status" value="1"/>
</dbReference>
<comment type="function">
    <text evidence="6">Mechanosensitive channel that participates in the regulation of osmotic pressure changes within the cell, opening in response to stretch forces in the membrane lipid bilayer, without the need for other proteins. Contributes to normal resistance to hypoosmotic shock. Forms an ion channel of 1.0 nanosiemens conductance with a slight preference for anions.</text>
</comment>
<dbReference type="GO" id="GO:0008381">
    <property type="term" value="F:mechanosensitive monoatomic ion channel activity"/>
    <property type="evidence" value="ECO:0007669"/>
    <property type="project" value="InterPro"/>
</dbReference>
<evidence type="ECO:0000313" key="11">
    <source>
        <dbReference type="Proteomes" id="UP000030004"/>
    </source>
</evidence>
<dbReference type="InterPro" id="IPR006685">
    <property type="entry name" value="MscS_channel_2nd"/>
</dbReference>
<evidence type="ECO:0000256" key="8">
    <source>
        <dbReference type="SAM" id="SignalP"/>
    </source>
</evidence>
<feature type="domain" description="BON" evidence="9">
    <location>
        <begin position="39"/>
        <end position="105"/>
    </location>
</feature>
<evidence type="ECO:0000256" key="6">
    <source>
        <dbReference type="RuleBase" id="RU369025"/>
    </source>
</evidence>
<dbReference type="eggNOG" id="COG0668">
    <property type="taxonomic scope" value="Bacteria"/>
</dbReference>
<evidence type="ECO:0000256" key="3">
    <source>
        <dbReference type="ARBA" id="ARBA00022692"/>
    </source>
</evidence>
<dbReference type="InterPro" id="IPR023408">
    <property type="entry name" value="MscS_beta-dom_sf"/>
</dbReference>
<dbReference type="PROSITE" id="PS50914">
    <property type="entry name" value="BON"/>
    <property type="match status" value="1"/>
</dbReference>
<keyword evidence="4 6" id="KW-1133">Transmembrane helix</keyword>
<dbReference type="SUPFAM" id="SSF50182">
    <property type="entry name" value="Sm-like ribonucleoproteins"/>
    <property type="match status" value="1"/>
</dbReference>
<dbReference type="InterPro" id="IPR010920">
    <property type="entry name" value="LSM_dom_sf"/>
</dbReference>
<dbReference type="InterPro" id="IPR045275">
    <property type="entry name" value="MscS_archaea/bacteria_type"/>
</dbReference>
<dbReference type="InterPro" id="IPR007055">
    <property type="entry name" value="BON_dom"/>
</dbReference>
<feature type="transmembrane region" description="Helical" evidence="6">
    <location>
        <begin position="171"/>
        <end position="189"/>
    </location>
</feature>
<protein>
    <recommendedName>
        <fullName evidence="6">Small-conductance mechanosensitive channel</fullName>
    </recommendedName>
</protein>
<comment type="caution">
    <text evidence="10">The sequence shown here is derived from an EMBL/GenBank/DDBJ whole genome shotgun (WGS) entry which is preliminary data.</text>
</comment>
<dbReference type="Pfam" id="PF04972">
    <property type="entry name" value="BON"/>
    <property type="match status" value="1"/>
</dbReference>
<keyword evidence="8" id="KW-0732">Signal</keyword>
<evidence type="ECO:0000256" key="4">
    <source>
        <dbReference type="ARBA" id="ARBA00022989"/>
    </source>
</evidence>
<dbReference type="STRING" id="1461694.ATO9_18180"/>
<dbReference type="OrthoDB" id="9793781at2"/>
<dbReference type="PANTHER" id="PTHR30221:SF1">
    <property type="entry name" value="SMALL-CONDUCTANCE MECHANOSENSITIVE CHANNEL"/>
    <property type="match status" value="1"/>
</dbReference>
<feature type="compositionally biased region" description="Basic and acidic residues" evidence="7">
    <location>
        <begin position="419"/>
        <end position="439"/>
    </location>
</feature>
<organism evidence="10 11">
    <name type="scientific">Pseudooceanicola atlanticus</name>
    <dbReference type="NCBI Taxonomy" id="1461694"/>
    <lineage>
        <taxon>Bacteria</taxon>
        <taxon>Pseudomonadati</taxon>
        <taxon>Pseudomonadota</taxon>
        <taxon>Alphaproteobacteria</taxon>
        <taxon>Rhodobacterales</taxon>
        <taxon>Paracoccaceae</taxon>
        <taxon>Pseudooceanicola</taxon>
    </lineage>
</organism>
<keyword evidence="5 6" id="KW-0472">Membrane</keyword>
<keyword evidence="2" id="KW-1003">Cell membrane</keyword>
<evidence type="ECO:0000256" key="5">
    <source>
        <dbReference type="ARBA" id="ARBA00023136"/>
    </source>
</evidence>
<evidence type="ECO:0000256" key="7">
    <source>
        <dbReference type="SAM" id="MobiDB-lite"/>
    </source>
</evidence>
<comment type="caution">
    <text evidence="6">Lacks conserved residue(s) required for the propagation of feature annotation.</text>
</comment>
<reference evidence="10 11" key="1">
    <citation type="journal article" date="2015" name="Antonie Van Leeuwenhoek">
        <title>Pseudooceanicola atlanticus gen. nov. sp. nov., isolated from surface seawater of the Atlantic Ocean and reclassification of Oceanicola batsensis, Oceanicola marinus, Oceanicola nitratireducens, Oceanicola nanhaiensis, Oceanicola antarcticus and Oceanicola flagellatus, as Pseudooceanicola batsensis comb. nov., Pseudooceanicola marinus comb. nov., Pseudooceanicola nitratireducens comb. nov., Pseudooceanicola nanhaiensis comb. nov., Pseudooceanicola antarcticus comb. nov., and Pseudooceanicola flagellatus comb. nov.</title>
        <authorList>
            <person name="Lai Q."/>
            <person name="Li G."/>
            <person name="Liu X."/>
            <person name="Du Y."/>
            <person name="Sun F."/>
            <person name="Shao Z."/>
        </authorList>
    </citation>
    <scope>NUCLEOTIDE SEQUENCE [LARGE SCALE GENOMIC DNA]</scope>
    <source>
        <strain evidence="10 11">22II-s11g</strain>
    </source>
</reference>
<feature type="signal peptide" evidence="8">
    <location>
        <begin position="1"/>
        <end position="21"/>
    </location>
</feature>
<keyword evidence="6" id="KW-0997">Cell inner membrane</keyword>
<feature type="chain" id="PRO_5001962080" description="Small-conductance mechanosensitive channel" evidence="8">
    <location>
        <begin position="22"/>
        <end position="449"/>
    </location>
</feature>
<comment type="similarity">
    <text evidence="6">Belongs to the MscS (TC 1.A.23) family.</text>
</comment>
<dbReference type="GO" id="GO:0005886">
    <property type="term" value="C:plasma membrane"/>
    <property type="evidence" value="ECO:0007669"/>
    <property type="project" value="UniProtKB-SubCell"/>
</dbReference>
<dbReference type="Gene3D" id="3.30.70.100">
    <property type="match status" value="1"/>
</dbReference>
<dbReference type="PANTHER" id="PTHR30221">
    <property type="entry name" value="SMALL-CONDUCTANCE MECHANOSENSITIVE CHANNEL"/>
    <property type="match status" value="1"/>
</dbReference>
<proteinExistence type="inferred from homology"/>
<dbReference type="Proteomes" id="UP000030004">
    <property type="component" value="Unassembled WGS sequence"/>
</dbReference>
<keyword evidence="11" id="KW-1185">Reference proteome</keyword>
<evidence type="ECO:0000313" key="10">
    <source>
        <dbReference type="EMBL" id="KGM47548.1"/>
    </source>
</evidence>
<sequence length="449" mass="48539">MIRLLLVALVALTLTHAPAAAQETAQPTGTIGVEDSAERDAAIATRIRDILTELDGYEDVTVTVSSGIVTFRGTTLDAETANRLNDLSGRVEGVVAIRNEVSETTDVVRRLNPAWQRFEKRMSDLVAWSPLLLIAFSAFLVVVFLGVLLARFRQPWERLAPNAFIADIYRQLIRLAFVVAGIVVGLDILNATALLSTILGAAGIIGLAIGFAVKDTVENFIASVMLSIRQPFRPNDAVEINGDEGKVIRLTSRATILLSWDGNQIRIPNSTVFKSRIVNYSMNAERRFLFDIGIAPDADAALAVKVAQDTLAALPFTLKTPASDAWIDGIGDSTVTLRLIGWIDQRETSLLAARGEAIRLSLAALTEAGIDMPEPTYRLIGAGGEGFTDTPDRAAPTRGTETAQPAPRPAQAEALDVQAHAEHELEAIVDEERRDKNNEDLLTSDAPTE</sequence>
<feature type="region of interest" description="Disordered" evidence="7">
    <location>
        <begin position="383"/>
        <end position="449"/>
    </location>
</feature>
<dbReference type="AlphaFoldDB" id="A0A0A0EBQ1"/>
<comment type="subcellular location">
    <subcellularLocation>
        <location evidence="6">Cell inner membrane</location>
        <topology evidence="6">Multi-pass membrane protein</topology>
    </subcellularLocation>
    <subcellularLocation>
        <location evidence="1">Cell membrane</location>
        <topology evidence="1">Multi-pass membrane protein</topology>
    </subcellularLocation>
</comment>
<evidence type="ECO:0000256" key="2">
    <source>
        <dbReference type="ARBA" id="ARBA00022475"/>
    </source>
</evidence>
<name>A0A0A0EBQ1_9RHOB</name>
<dbReference type="Gene3D" id="2.30.30.60">
    <property type="match status" value="1"/>
</dbReference>
<accession>A0A0A0EBQ1</accession>
<feature type="transmembrane region" description="Helical" evidence="6">
    <location>
        <begin position="195"/>
        <end position="213"/>
    </location>
</feature>
<dbReference type="Gene3D" id="1.10.287.1260">
    <property type="match status" value="1"/>
</dbReference>
<feature type="compositionally biased region" description="Low complexity" evidence="7">
    <location>
        <begin position="400"/>
        <end position="414"/>
    </location>
</feature>
<keyword evidence="3 6" id="KW-0812">Transmembrane</keyword>